<keyword evidence="2" id="KW-1185">Reference proteome</keyword>
<evidence type="ECO:0000313" key="2">
    <source>
        <dbReference type="Proteomes" id="UP000324222"/>
    </source>
</evidence>
<gene>
    <name evidence="1" type="ORF">E2C01_081417</name>
</gene>
<evidence type="ECO:0000313" key="1">
    <source>
        <dbReference type="EMBL" id="MPC86583.1"/>
    </source>
</evidence>
<dbReference type="AlphaFoldDB" id="A0A5B7IWA0"/>
<protein>
    <submittedName>
        <fullName evidence="1">Uncharacterized protein</fullName>
    </submittedName>
</protein>
<sequence>MQPDCQQRNKIFLWKGAAIWSGSRTAYSSTLVEDVCREPPENLTVNVVTGRDVVIDEQPTFRPAAID</sequence>
<name>A0A5B7IWA0_PORTR</name>
<dbReference type="Proteomes" id="UP000324222">
    <property type="component" value="Unassembled WGS sequence"/>
</dbReference>
<proteinExistence type="predicted"/>
<dbReference type="EMBL" id="VSRR010071915">
    <property type="protein sequence ID" value="MPC86583.1"/>
    <property type="molecule type" value="Genomic_DNA"/>
</dbReference>
<organism evidence="1 2">
    <name type="scientific">Portunus trituberculatus</name>
    <name type="common">Swimming crab</name>
    <name type="synonym">Neptunus trituberculatus</name>
    <dbReference type="NCBI Taxonomy" id="210409"/>
    <lineage>
        <taxon>Eukaryota</taxon>
        <taxon>Metazoa</taxon>
        <taxon>Ecdysozoa</taxon>
        <taxon>Arthropoda</taxon>
        <taxon>Crustacea</taxon>
        <taxon>Multicrustacea</taxon>
        <taxon>Malacostraca</taxon>
        <taxon>Eumalacostraca</taxon>
        <taxon>Eucarida</taxon>
        <taxon>Decapoda</taxon>
        <taxon>Pleocyemata</taxon>
        <taxon>Brachyura</taxon>
        <taxon>Eubrachyura</taxon>
        <taxon>Portunoidea</taxon>
        <taxon>Portunidae</taxon>
        <taxon>Portuninae</taxon>
        <taxon>Portunus</taxon>
    </lineage>
</organism>
<accession>A0A5B7IWA0</accession>
<reference evidence="1 2" key="1">
    <citation type="submission" date="2019-05" db="EMBL/GenBank/DDBJ databases">
        <title>Another draft genome of Portunus trituberculatus and its Hox gene families provides insights of decapod evolution.</title>
        <authorList>
            <person name="Jeong J.-H."/>
            <person name="Song I."/>
            <person name="Kim S."/>
            <person name="Choi T."/>
            <person name="Kim D."/>
            <person name="Ryu S."/>
            <person name="Kim W."/>
        </authorList>
    </citation>
    <scope>NUCLEOTIDE SEQUENCE [LARGE SCALE GENOMIC DNA]</scope>
    <source>
        <tissue evidence="1">Muscle</tissue>
    </source>
</reference>
<comment type="caution">
    <text evidence="1">The sequence shown here is derived from an EMBL/GenBank/DDBJ whole genome shotgun (WGS) entry which is preliminary data.</text>
</comment>